<accession>A0A919T2J3</accession>
<reference evidence="4" key="1">
    <citation type="submission" date="2021-03" db="EMBL/GenBank/DDBJ databases">
        <title>Whole genome shotgun sequence of Actinoplanes consettensis NBRC 14913.</title>
        <authorList>
            <person name="Komaki H."/>
            <person name="Tamura T."/>
        </authorList>
    </citation>
    <scope>NUCLEOTIDE SEQUENCE</scope>
    <source>
        <strain evidence="4">NBRC 14913</strain>
    </source>
</reference>
<dbReference type="Gene3D" id="3.50.50.60">
    <property type="entry name" value="FAD/NAD(P)-binding domain"/>
    <property type="match status" value="1"/>
</dbReference>
<name>A0A919T2J3_9ACTN</name>
<protein>
    <recommendedName>
        <fullName evidence="3">FAD-binding domain-containing protein</fullName>
    </recommendedName>
</protein>
<dbReference type="SUPFAM" id="SSF51905">
    <property type="entry name" value="FAD/NAD(P)-binding domain"/>
    <property type="match status" value="1"/>
</dbReference>
<dbReference type="EMBL" id="BOQP01000051">
    <property type="protein sequence ID" value="GIM82500.1"/>
    <property type="molecule type" value="Genomic_DNA"/>
</dbReference>
<dbReference type="Gene3D" id="3.30.9.20">
    <property type="match status" value="1"/>
</dbReference>
<dbReference type="PRINTS" id="PR00420">
    <property type="entry name" value="RNGMNOXGNASE"/>
</dbReference>
<evidence type="ECO:0000259" key="3">
    <source>
        <dbReference type="Pfam" id="PF01494"/>
    </source>
</evidence>
<evidence type="ECO:0000256" key="2">
    <source>
        <dbReference type="ARBA" id="ARBA00023027"/>
    </source>
</evidence>
<dbReference type="PANTHER" id="PTHR43476:SF4">
    <property type="entry name" value="BLR0106 PROTEIN"/>
    <property type="match status" value="1"/>
</dbReference>
<dbReference type="AlphaFoldDB" id="A0A919T2J3"/>
<keyword evidence="5" id="KW-1185">Reference proteome</keyword>
<sequence>MASGNPRRVAVVGGGPAGLFLARMVGLTSPGTAVEVYERNGAEDVSGFGVALSERTLTDIADHDPETHRRVIDASVTLTGAEVRLPGRAMRYDGFAMVTISRHTLLRILRDAAGQAGARLHYRHAVPPGPSGHRAAGADVVVIADGGGSRHRATRATEFGTTVHTGRARYIWLGTRARAGDVATFAFVPTPYGVMAAHMYPYSETMSTVVVETDEATWCKAGFGAGAPIDDGALAMLSGIFADHLDGHALISNNSRWDRFAVVSNKRWSAGNAVLVGDAAHTAHFTIGSGTKLALQDGLALAKALEEHDDTTTALVAYEQRRRGPVARVQQRAYTSMLWWETFARRLNLPAAQYGLHFITRAGGFTYRDLRARCGERVAEAEAAFHNAGSPGETPGTRAVAAPLRHGPLRTPDRLVRVVPDSAGAGSGHGLVLLRGAEAGVLRAEHGGGVIRFAELFCPQSADVAEEWVVQGAELALQGVTGVLLRPGPGARSWWQRTLEHASRLRTETGLVVAVCVPAGWEREAPEIPGRETWAGRIQLALITGRIDLVAPWPMSEQVAARA</sequence>
<evidence type="ECO:0000256" key="1">
    <source>
        <dbReference type="ARBA" id="ARBA00023002"/>
    </source>
</evidence>
<organism evidence="4 5">
    <name type="scientific">Winogradskya consettensis</name>
    <dbReference type="NCBI Taxonomy" id="113560"/>
    <lineage>
        <taxon>Bacteria</taxon>
        <taxon>Bacillati</taxon>
        <taxon>Actinomycetota</taxon>
        <taxon>Actinomycetes</taxon>
        <taxon>Micromonosporales</taxon>
        <taxon>Micromonosporaceae</taxon>
        <taxon>Winogradskya</taxon>
    </lineage>
</organism>
<dbReference type="RefSeq" id="WP_213002563.1">
    <property type="nucleotide sequence ID" value="NZ_BAAATW010000002.1"/>
</dbReference>
<keyword evidence="1" id="KW-0560">Oxidoreductase</keyword>
<dbReference type="InterPro" id="IPR050631">
    <property type="entry name" value="PheA/TfdB_FAD_monoxygenase"/>
</dbReference>
<dbReference type="Proteomes" id="UP000680865">
    <property type="component" value="Unassembled WGS sequence"/>
</dbReference>
<dbReference type="GO" id="GO:0016491">
    <property type="term" value="F:oxidoreductase activity"/>
    <property type="evidence" value="ECO:0007669"/>
    <property type="project" value="UniProtKB-KW"/>
</dbReference>
<proteinExistence type="predicted"/>
<evidence type="ECO:0000313" key="5">
    <source>
        <dbReference type="Proteomes" id="UP000680865"/>
    </source>
</evidence>
<dbReference type="GO" id="GO:0071949">
    <property type="term" value="F:FAD binding"/>
    <property type="evidence" value="ECO:0007669"/>
    <property type="project" value="InterPro"/>
</dbReference>
<dbReference type="InterPro" id="IPR002938">
    <property type="entry name" value="FAD-bd"/>
</dbReference>
<comment type="caution">
    <text evidence="4">The sequence shown here is derived from an EMBL/GenBank/DDBJ whole genome shotgun (WGS) entry which is preliminary data.</text>
</comment>
<evidence type="ECO:0000313" key="4">
    <source>
        <dbReference type="EMBL" id="GIM82500.1"/>
    </source>
</evidence>
<dbReference type="InterPro" id="IPR036188">
    <property type="entry name" value="FAD/NAD-bd_sf"/>
</dbReference>
<keyword evidence="2" id="KW-0520">NAD</keyword>
<gene>
    <name evidence="4" type="ORF">Aco04nite_81940</name>
</gene>
<feature type="domain" description="FAD-binding" evidence="3">
    <location>
        <begin position="9"/>
        <end position="332"/>
    </location>
</feature>
<dbReference type="PANTHER" id="PTHR43476">
    <property type="entry name" value="3-(3-HYDROXY-PHENYL)PROPIONATE/3-HYDROXYCINNAMIC ACID HYDROXYLASE"/>
    <property type="match status" value="1"/>
</dbReference>
<dbReference type="Pfam" id="PF01494">
    <property type="entry name" value="FAD_binding_3"/>
    <property type="match status" value="1"/>
</dbReference>